<evidence type="ECO:0000256" key="1">
    <source>
        <dbReference type="SAM" id="Coils"/>
    </source>
</evidence>
<dbReference type="AlphaFoldDB" id="A0A0C7MVS2"/>
<proteinExistence type="predicted"/>
<dbReference type="Proteomes" id="UP000054304">
    <property type="component" value="Unassembled WGS sequence"/>
</dbReference>
<sequence>MSDQASEKAVEKRLAVFNPDNSLNAYLNAVSELSSVSFAAIVGKLEDKHELSLEKIQEWKNLYELKRQDAELYVEAEKLRVGVENSSATANVSNIKRTLTEDLSTTRDRNKILRQRNARLRDMNSHIDLVNEQVEGMQKSKSKLSASQEEWEKRLGARAVAQMLRAKVFRRQMVKVREEDAEVEYEELSVLANFSKSGRDLERTNESMKQSIRRLQQELQDYQDKWSHNAQLFDRIATVLEDELVSRNLVPSEQVHIGEPDEAYQDDEDEEIETGGSEPEKDDVEDEDDSEGNIGNGDEDEDEDEKD</sequence>
<dbReference type="STRING" id="1245769.A0A0C7MVS2"/>
<dbReference type="OrthoDB" id="4035165at2759"/>
<organism evidence="3 4">
    <name type="scientific">Lachancea lanzarotensis</name>
    <dbReference type="NCBI Taxonomy" id="1245769"/>
    <lineage>
        <taxon>Eukaryota</taxon>
        <taxon>Fungi</taxon>
        <taxon>Dikarya</taxon>
        <taxon>Ascomycota</taxon>
        <taxon>Saccharomycotina</taxon>
        <taxon>Saccharomycetes</taxon>
        <taxon>Saccharomycetales</taxon>
        <taxon>Saccharomycetaceae</taxon>
        <taxon>Lachancea</taxon>
    </lineage>
</organism>
<feature type="region of interest" description="Disordered" evidence="2">
    <location>
        <begin position="251"/>
        <end position="307"/>
    </location>
</feature>
<evidence type="ECO:0000256" key="2">
    <source>
        <dbReference type="SAM" id="MobiDB-lite"/>
    </source>
</evidence>
<dbReference type="EMBL" id="LN736362">
    <property type="protein sequence ID" value="CEP61668.1"/>
    <property type="molecule type" value="Genomic_DNA"/>
</dbReference>
<keyword evidence="4" id="KW-1185">Reference proteome</keyword>
<evidence type="ECO:0000313" key="3">
    <source>
        <dbReference type="EMBL" id="CEP61668.1"/>
    </source>
</evidence>
<dbReference type="GeneID" id="34685099"/>
<keyword evidence="1" id="KW-0175">Coiled coil</keyword>
<gene>
    <name evidence="3" type="ORF">LALA0_S03e08108g</name>
</gene>
<accession>A0A0C7MVS2</accession>
<dbReference type="RefSeq" id="XP_022627902.1">
    <property type="nucleotide sequence ID" value="XM_022773427.1"/>
</dbReference>
<feature type="coiled-coil region" evidence="1">
    <location>
        <begin position="198"/>
        <end position="225"/>
    </location>
</feature>
<feature type="compositionally biased region" description="Acidic residues" evidence="2">
    <location>
        <begin position="260"/>
        <end position="273"/>
    </location>
</feature>
<protein>
    <submittedName>
        <fullName evidence="3">LALA0S03e08108g1_1</fullName>
    </submittedName>
</protein>
<feature type="compositionally biased region" description="Acidic residues" evidence="2">
    <location>
        <begin position="280"/>
        <end position="307"/>
    </location>
</feature>
<name>A0A0C7MVS2_9SACH</name>
<reference evidence="3 4" key="1">
    <citation type="submission" date="2014-12" db="EMBL/GenBank/DDBJ databases">
        <authorList>
            <person name="Neuveglise Cecile"/>
        </authorList>
    </citation>
    <scope>NUCLEOTIDE SEQUENCE [LARGE SCALE GENOMIC DNA]</scope>
    <source>
        <strain evidence="3 4">CBS 12615</strain>
    </source>
</reference>
<evidence type="ECO:0000313" key="4">
    <source>
        <dbReference type="Proteomes" id="UP000054304"/>
    </source>
</evidence>
<dbReference type="HOGENOM" id="CLU_940317_0_0_1"/>